<keyword evidence="5" id="KW-1185">Reference proteome</keyword>
<dbReference type="OrthoDB" id="1297927at2759"/>
<protein>
    <submittedName>
        <fullName evidence="4">Acyltransferase</fullName>
    </submittedName>
</protein>
<dbReference type="OMA" id="MGVELSH"/>
<dbReference type="KEGG" id="sot:107061326"/>
<dbReference type="Pfam" id="PF02458">
    <property type="entry name" value="Transferase"/>
    <property type="match status" value="1"/>
</dbReference>
<comment type="similarity">
    <text evidence="1">Belongs to the plant acyltransferase family.</text>
</comment>
<dbReference type="PANTHER" id="PTHR31623:SF120">
    <property type="entry name" value="ACYLTRANSFERASE"/>
    <property type="match status" value="1"/>
</dbReference>
<dbReference type="InterPro" id="IPR023213">
    <property type="entry name" value="CAT-like_dom_sf"/>
</dbReference>
<evidence type="ECO:0000313" key="5">
    <source>
        <dbReference type="Proteomes" id="UP000011115"/>
    </source>
</evidence>
<dbReference type="HOGENOM" id="CLU_014546_0_0_1"/>
<evidence type="ECO:0000313" key="4">
    <source>
        <dbReference type="EnsemblPlants" id="PGSC0003DMT400021066"/>
    </source>
</evidence>
<dbReference type="GO" id="GO:0016746">
    <property type="term" value="F:acyltransferase activity"/>
    <property type="evidence" value="ECO:0007669"/>
    <property type="project" value="UniProtKB-KW"/>
</dbReference>
<dbReference type="GeneID" id="107061326"/>
<dbReference type="PaxDb" id="4113-PGSC0003DMT400021066"/>
<dbReference type="EnsemblPlants" id="PGSC0003DMT400021066">
    <property type="protein sequence ID" value="PGSC0003DMT400021066"/>
    <property type="gene ID" value="PGSC0003DMG400008155"/>
</dbReference>
<evidence type="ECO:0000256" key="3">
    <source>
        <dbReference type="ARBA" id="ARBA00023315"/>
    </source>
</evidence>
<accession>M1AEJ8</accession>
<sequence>MASSLVSLISKKIIKPSILTPPTKKSHKLSFVDQVMHMSIPIAFFYPKIGNYEPTHVSQILEKSLSKLLSFYYPYAGRLNKDDGNYVDCNDMGVELSHVHVHCPMSQIFRQSYTNDEHVVFPVEQPYAHMHSGNLATTQVSHFDCGGIAIGGCLSHKIGDGCTIGNFFNYWGILTRDINATLSPHFVGESIYPQSTDFSVVSTFKSEESTCLGKKFVFPVDKLNTLKAKVAHESEVRNPTRVEVVSALLYKCALVTKRVNSGSFKPSSLFQVANMRQRLNPPLSHDTCGNILSGYFVEIHNEKDVNYPKLVGEMRKGKLNLHAKESAIILGVVKSIEKGKTPFHSKEVDNYFCSSLLDFPLYKVDFGWGRPIRVSMGAGPFNKFFFLLDNQSGGGVEVIVMLDEQEMAIFERDPELLEFASPITNL</sequence>
<dbReference type="AlphaFoldDB" id="M1AEJ8"/>
<dbReference type="Gene3D" id="3.30.559.10">
    <property type="entry name" value="Chloramphenicol acetyltransferase-like domain"/>
    <property type="match status" value="2"/>
</dbReference>
<keyword evidence="2" id="KW-0808">Transferase</keyword>
<reference evidence="5" key="1">
    <citation type="journal article" date="2011" name="Nature">
        <title>Genome sequence and analysis of the tuber crop potato.</title>
        <authorList>
            <consortium name="The Potato Genome Sequencing Consortium"/>
        </authorList>
    </citation>
    <scope>NUCLEOTIDE SEQUENCE [LARGE SCALE GENOMIC DNA]</scope>
    <source>
        <strain evidence="5">cv. DM1-3 516 R44</strain>
    </source>
</reference>
<dbReference type="InParanoid" id="M1AEJ8"/>
<dbReference type="Gramene" id="PGSC0003DMT400021066">
    <property type="protein sequence ID" value="PGSC0003DMT400021066"/>
    <property type="gene ID" value="PGSC0003DMG400008155"/>
</dbReference>
<reference evidence="4" key="2">
    <citation type="submission" date="2015-06" db="UniProtKB">
        <authorList>
            <consortium name="EnsemblPlants"/>
        </authorList>
    </citation>
    <scope>IDENTIFICATION</scope>
    <source>
        <strain evidence="4">DM1-3 516 R44</strain>
    </source>
</reference>
<dbReference type="eggNOG" id="ENOG502QYCI">
    <property type="taxonomic scope" value="Eukaryota"/>
</dbReference>
<dbReference type="SMR" id="M1AEJ8"/>
<dbReference type="PANTHER" id="PTHR31623">
    <property type="entry name" value="F21J9.9"/>
    <property type="match status" value="1"/>
</dbReference>
<dbReference type="RefSeq" id="XP_015165877.1">
    <property type="nucleotide sequence ID" value="XM_015310391.1"/>
</dbReference>
<proteinExistence type="inferred from homology"/>
<organism evidence="4 5">
    <name type="scientific">Solanum tuberosum</name>
    <name type="common">Potato</name>
    <dbReference type="NCBI Taxonomy" id="4113"/>
    <lineage>
        <taxon>Eukaryota</taxon>
        <taxon>Viridiplantae</taxon>
        <taxon>Streptophyta</taxon>
        <taxon>Embryophyta</taxon>
        <taxon>Tracheophyta</taxon>
        <taxon>Spermatophyta</taxon>
        <taxon>Magnoliopsida</taxon>
        <taxon>eudicotyledons</taxon>
        <taxon>Gunneridae</taxon>
        <taxon>Pentapetalae</taxon>
        <taxon>asterids</taxon>
        <taxon>lamiids</taxon>
        <taxon>Solanales</taxon>
        <taxon>Solanaceae</taxon>
        <taxon>Solanoideae</taxon>
        <taxon>Solaneae</taxon>
        <taxon>Solanum</taxon>
    </lineage>
</organism>
<gene>
    <name evidence="4" type="primary">LOC107061326</name>
</gene>
<evidence type="ECO:0000256" key="1">
    <source>
        <dbReference type="ARBA" id="ARBA00009861"/>
    </source>
</evidence>
<evidence type="ECO:0000256" key="2">
    <source>
        <dbReference type="ARBA" id="ARBA00022679"/>
    </source>
</evidence>
<dbReference type="Proteomes" id="UP000011115">
    <property type="component" value="Unassembled WGS sequence"/>
</dbReference>
<keyword evidence="3" id="KW-0012">Acyltransferase</keyword>
<name>M1AEJ8_SOLTU</name>